<keyword evidence="2" id="KW-0238">DNA-binding</keyword>
<dbReference type="OrthoDB" id="6506763at2"/>
<dbReference type="PANTHER" id="PTHR47894">
    <property type="entry name" value="HTH-TYPE TRANSCRIPTIONAL REGULATOR GADX"/>
    <property type="match status" value="1"/>
</dbReference>
<feature type="transmembrane region" description="Helical" evidence="4">
    <location>
        <begin position="159"/>
        <end position="180"/>
    </location>
</feature>
<keyword evidence="4" id="KW-1133">Transmembrane helix</keyword>
<sequence>MIEKADKLSFPAMPEAYSPDTGSGAPTRSATIPIRFVAELARHLGERAGVVADSIERAGIAPALLAQESARVTVEQFAAFYRSLAIELDDETPGLFASPLRAGTLKFLCLGLLDAPNLRVALHRYCQFFRLLLDDLRFELASSGSVAQIRLIERRDLGAVRVLALELMLMLVQGIASWMLDRKILFNRIELAYPAPAYAGEYIHLYTGPAQFGCAVTALSLDAAYLDAPIRQDKRALSAFLKRAPMDWIHVSVGERFVTHRVRDLLDARLGQAQTVESIAHALHMSPRTLARRLQAEGTHFQAVKDGLLRDAAIARLSRTAEAIGAIGADLGFEDPAAFNRAFRRWTGTPPGSYRRRLALPA</sequence>
<keyword evidence="4" id="KW-0812">Transmembrane</keyword>
<evidence type="ECO:0000256" key="4">
    <source>
        <dbReference type="SAM" id="Phobius"/>
    </source>
</evidence>
<dbReference type="InterPro" id="IPR032687">
    <property type="entry name" value="AraC-type_N"/>
</dbReference>
<evidence type="ECO:0000259" key="5">
    <source>
        <dbReference type="PROSITE" id="PS01124"/>
    </source>
</evidence>
<dbReference type="EMBL" id="LT546645">
    <property type="protein sequence ID" value="SAI68535.1"/>
    <property type="molecule type" value="Genomic_DNA"/>
</dbReference>
<dbReference type="PROSITE" id="PS01124">
    <property type="entry name" value="HTH_ARAC_FAMILY_2"/>
    <property type="match status" value="1"/>
</dbReference>
<dbReference type="eggNOG" id="COG2207">
    <property type="taxonomic scope" value="Bacteria"/>
</dbReference>
<evidence type="ECO:0000256" key="1">
    <source>
        <dbReference type="ARBA" id="ARBA00023015"/>
    </source>
</evidence>
<dbReference type="SUPFAM" id="SSF46689">
    <property type="entry name" value="Homeodomain-like"/>
    <property type="match status" value="1"/>
</dbReference>
<dbReference type="GO" id="GO:0003700">
    <property type="term" value="F:DNA-binding transcription factor activity"/>
    <property type="evidence" value="ECO:0007669"/>
    <property type="project" value="InterPro"/>
</dbReference>
<dbReference type="SMART" id="SM00342">
    <property type="entry name" value="HTH_ARAC"/>
    <property type="match status" value="1"/>
</dbReference>
<dbReference type="GO" id="GO:0005829">
    <property type="term" value="C:cytosol"/>
    <property type="evidence" value="ECO:0007669"/>
    <property type="project" value="TreeGrafter"/>
</dbReference>
<keyword evidence="7" id="KW-1185">Reference proteome</keyword>
<dbReference type="Gene3D" id="1.10.10.60">
    <property type="entry name" value="Homeodomain-like"/>
    <property type="match status" value="1"/>
</dbReference>
<dbReference type="Pfam" id="PF12625">
    <property type="entry name" value="Arabinose_bd"/>
    <property type="match status" value="1"/>
</dbReference>
<dbReference type="KEGG" id="btrm:SAMEA390648701315"/>
<dbReference type="GeneID" id="56591393"/>
<dbReference type="PANTHER" id="PTHR47894:SF1">
    <property type="entry name" value="HTH-TYPE TRANSCRIPTIONAL REGULATOR VQSM"/>
    <property type="match status" value="1"/>
</dbReference>
<keyword evidence="3" id="KW-0804">Transcription</keyword>
<dbReference type="STRING" id="123899.SAMEA3906487_01315"/>
<evidence type="ECO:0000313" key="7">
    <source>
        <dbReference type="Proteomes" id="UP000076825"/>
    </source>
</evidence>
<dbReference type="AlphaFoldDB" id="A0A157SDN5"/>
<dbReference type="InterPro" id="IPR009057">
    <property type="entry name" value="Homeodomain-like_sf"/>
</dbReference>
<dbReference type="Proteomes" id="UP000076825">
    <property type="component" value="Chromosome 1"/>
</dbReference>
<dbReference type="InterPro" id="IPR018060">
    <property type="entry name" value="HTH_AraC"/>
</dbReference>
<dbReference type="Pfam" id="PF12833">
    <property type="entry name" value="HTH_18"/>
    <property type="match status" value="1"/>
</dbReference>
<organism evidence="6 7">
    <name type="scientific">Bordetella trematum</name>
    <dbReference type="NCBI Taxonomy" id="123899"/>
    <lineage>
        <taxon>Bacteria</taxon>
        <taxon>Pseudomonadati</taxon>
        <taxon>Pseudomonadota</taxon>
        <taxon>Betaproteobacteria</taxon>
        <taxon>Burkholderiales</taxon>
        <taxon>Alcaligenaceae</taxon>
        <taxon>Bordetella</taxon>
    </lineage>
</organism>
<proteinExistence type="predicted"/>
<name>A0A157SDN5_9BORD</name>
<keyword evidence="1" id="KW-0805">Transcription regulation</keyword>
<dbReference type="PATRIC" id="fig|123899.6.peg.1291"/>
<protein>
    <submittedName>
        <fullName evidence="6">Transcriptional activator FtrA</fullName>
    </submittedName>
</protein>
<evidence type="ECO:0000313" key="6">
    <source>
        <dbReference type="EMBL" id="SAI68535.1"/>
    </source>
</evidence>
<gene>
    <name evidence="6" type="ORF">SAMEA3906487_01315</name>
</gene>
<dbReference type="GO" id="GO:0000976">
    <property type="term" value="F:transcription cis-regulatory region binding"/>
    <property type="evidence" value="ECO:0007669"/>
    <property type="project" value="TreeGrafter"/>
</dbReference>
<dbReference type="RefSeq" id="WP_025514280.1">
    <property type="nucleotide sequence ID" value="NZ_CP049957.1"/>
</dbReference>
<evidence type="ECO:0000256" key="3">
    <source>
        <dbReference type="ARBA" id="ARBA00023163"/>
    </source>
</evidence>
<feature type="domain" description="HTH araC/xylS-type" evidence="5">
    <location>
        <begin position="260"/>
        <end position="357"/>
    </location>
</feature>
<evidence type="ECO:0000256" key="2">
    <source>
        <dbReference type="ARBA" id="ARBA00023125"/>
    </source>
</evidence>
<keyword evidence="4" id="KW-0472">Membrane</keyword>
<accession>A0A157SDN5</accession>
<reference evidence="6 7" key="1">
    <citation type="submission" date="2016-04" db="EMBL/GenBank/DDBJ databases">
        <authorList>
            <consortium name="Pathogen Informatics"/>
        </authorList>
    </citation>
    <scope>NUCLEOTIDE SEQUENCE [LARGE SCALE GENOMIC DNA]</scope>
    <source>
        <strain evidence="6 7">H044680328</strain>
    </source>
</reference>